<evidence type="ECO:0000313" key="2">
    <source>
        <dbReference type="Proteomes" id="UP001331761"/>
    </source>
</evidence>
<keyword evidence="2" id="KW-1185">Reference proteome</keyword>
<name>A0AAN8GDQ1_TRICO</name>
<organism evidence="1 2">
    <name type="scientific">Trichostrongylus colubriformis</name>
    <name type="common">Black scour worm</name>
    <dbReference type="NCBI Taxonomy" id="6319"/>
    <lineage>
        <taxon>Eukaryota</taxon>
        <taxon>Metazoa</taxon>
        <taxon>Ecdysozoa</taxon>
        <taxon>Nematoda</taxon>
        <taxon>Chromadorea</taxon>
        <taxon>Rhabditida</taxon>
        <taxon>Rhabditina</taxon>
        <taxon>Rhabditomorpha</taxon>
        <taxon>Strongyloidea</taxon>
        <taxon>Trichostrongylidae</taxon>
        <taxon>Trichostrongylus</taxon>
    </lineage>
</organism>
<proteinExistence type="predicted"/>
<evidence type="ECO:0000313" key="1">
    <source>
        <dbReference type="EMBL" id="KAK5983783.1"/>
    </source>
</evidence>
<dbReference type="Proteomes" id="UP001331761">
    <property type="component" value="Unassembled WGS sequence"/>
</dbReference>
<dbReference type="Gene3D" id="3.50.50.60">
    <property type="entry name" value="FAD/NAD(P)-binding domain"/>
    <property type="match status" value="1"/>
</dbReference>
<protein>
    <submittedName>
        <fullName evidence="1">Uncharacterized protein</fullName>
    </submittedName>
</protein>
<sequence length="150" mass="16826">MLDFDSTSISIVLSCSRSWVDVFATHCLFHLNTSLISESIYVISLFRDDDDISQFLSSQSVNQEALCLYAQATANFATNGLSIFFECPLEMIAEWGSIYRLLAQVSKNNMDKAINKHTIEPRTHYVSVESTLHPEDVVPIVSSDNPRIGM</sequence>
<dbReference type="AlphaFoldDB" id="A0AAN8GDQ1"/>
<comment type="caution">
    <text evidence="1">The sequence shown here is derived from an EMBL/GenBank/DDBJ whole genome shotgun (WGS) entry which is preliminary data.</text>
</comment>
<reference evidence="1 2" key="1">
    <citation type="submission" date="2019-10" db="EMBL/GenBank/DDBJ databases">
        <title>Assembly and Annotation for the nematode Trichostrongylus colubriformis.</title>
        <authorList>
            <person name="Martin J."/>
        </authorList>
    </citation>
    <scope>NUCLEOTIDE SEQUENCE [LARGE SCALE GENOMIC DNA]</scope>
    <source>
        <strain evidence="1">G859</strain>
        <tissue evidence="1">Whole worm</tissue>
    </source>
</reference>
<dbReference type="EMBL" id="WIXE01003611">
    <property type="protein sequence ID" value="KAK5983783.1"/>
    <property type="molecule type" value="Genomic_DNA"/>
</dbReference>
<gene>
    <name evidence="1" type="ORF">GCK32_013320</name>
</gene>
<dbReference type="InterPro" id="IPR036188">
    <property type="entry name" value="FAD/NAD-bd_sf"/>
</dbReference>
<accession>A0AAN8GDQ1</accession>